<organism evidence="2 3">
    <name type="scientific">Aerococcus agrisoli</name>
    <dbReference type="NCBI Taxonomy" id="2487350"/>
    <lineage>
        <taxon>Bacteria</taxon>
        <taxon>Bacillati</taxon>
        <taxon>Bacillota</taxon>
        <taxon>Bacilli</taxon>
        <taxon>Lactobacillales</taxon>
        <taxon>Aerococcaceae</taxon>
        <taxon>Aerococcus</taxon>
    </lineage>
</organism>
<evidence type="ECO:0000313" key="3">
    <source>
        <dbReference type="Proteomes" id="UP000273977"/>
    </source>
</evidence>
<dbReference type="PANTHER" id="PTHR46211:SF1">
    <property type="entry name" value="GLYCEROPHOSPHODIESTER PHOSPHODIESTERASE, CYTOPLASMIC"/>
    <property type="match status" value="1"/>
</dbReference>
<reference evidence="2 3" key="1">
    <citation type="submission" date="2018-11" db="EMBL/GenBank/DDBJ databases">
        <title>Aerococcus sp. SJQ22, whole genome shotgun sequence.</title>
        <authorList>
            <person name="Sun L."/>
            <person name="Gao X."/>
            <person name="Chen W."/>
            <person name="Huang K."/>
        </authorList>
    </citation>
    <scope>NUCLEOTIDE SEQUENCE [LARGE SCALE GENOMIC DNA]</scope>
    <source>
        <strain evidence="2 3">SJQ22</strain>
    </source>
</reference>
<comment type="caution">
    <text evidence="2">The sequence shown here is derived from an EMBL/GenBank/DDBJ whole genome shotgun (WGS) entry which is preliminary data.</text>
</comment>
<dbReference type="GO" id="GO:0008081">
    <property type="term" value="F:phosphoric diester hydrolase activity"/>
    <property type="evidence" value="ECO:0007669"/>
    <property type="project" value="InterPro"/>
</dbReference>
<protein>
    <submittedName>
        <fullName evidence="2">Glycerophosphodiester phosphodiesterase</fullName>
    </submittedName>
</protein>
<dbReference type="InterPro" id="IPR017946">
    <property type="entry name" value="PLC-like_Pdiesterase_TIM-brl"/>
</dbReference>
<evidence type="ECO:0000259" key="1">
    <source>
        <dbReference type="PROSITE" id="PS51704"/>
    </source>
</evidence>
<feature type="domain" description="GP-PDE" evidence="1">
    <location>
        <begin position="2"/>
        <end position="241"/>
    </location>
</feature>
<dbReference type="PROSITE" id="PS51704">
    <property type="entry name" value="GP_PDE"/>
    <property type="match status" value="1"/>
</dbReference>
<dbReference type="Proteomes" id="UP000273977">
    <property type="component" value="Unassembled WGS sequence"/>
</dbReference>
<dbReference type="EMBL" id="RKMG01000003">
    <property type="protein sequence ID" value="RPA63697.1"/>
    <property type="molecule type" value="Genomic_DNA"/>
</dbReference>
<proteinExistence type="predicted"/>
<dbReference type="InterPro" id="IPR030395">
    <property type="entry name" value="GP_PDE_dom"/>
</dbReference>
<dbReference type="GO" id="GO:0006629">
    <property type="term" value="P:lipid metabolic process"/>
    <property type="evidence" value="ECO:0007669"/>
    <property type="project" value="InterPro"/>
</dbReference>
<dbReference type="PANTHER" id="PTHR46211">
    <property type="entry name" value="GLYCEROPHOSPHORYL DIESTER PHOSPHODIESTERASE"/>
    <property type="match status" value="1"/>
</dbReference>
<name>A0A3N4GQD8_9LACT</name>
<dbReference type="Pfam" id="PF03009">
    <property type="entry name" value="GDPD"/>
    <property type="match status" value="1"/>
</dbReference>
<dbReference type="Gene3D" id="3.20.20.190">
    <property type="entry name" value="Phosphatidylinositol (PI) phosphodiesterase"/>
    <property type="match status" value="1"/>
</dbReference>
<accession>A0A3N4GQD8</accession>
<gene>
    <name evidence="2" type="ORF">EF384_01915</name>
</gene>
<keyword evidence="3" id="KW-1185">Reference proteome</keyword>
<dbReference type="OrthoDB" id="384721at2"/>
<dbReference type="CDD" id="cd08563">
    <property type="entry name" value="GDPD_TtGDE_like"/>
    <property type="match status" value="1"/>
</dbReference>
<evidence type="ECO:0000313" key="2">
    <source>
        <dbReference type="EMBL" id="RPA63697.1"/>
    </source>
</evidence>
<dbReference type="RefSeq" id="WP_123779295.1">
    <property type="nucleotide sequence ID" value="NZ_RKMG01000003.1"/>
</dbReference>
<dbReference type="SUPFAM" id="SSF51695">
    <property type="entry name" value="PLC-like phosphodiesterases"/>
    <property type="match status" value="1"/>
</dbReference>
<sequence length="246" mass="28011">MTGVFAHRGYAKLFPENTMLAFKEAAKFDIDGIELDVQLTKDGEVVICHDETIDRTSNGQGFIKDMTLAELKQYSFYGKFEGQYPDNEDIQIPTLDTFLLWFLDFDFEVNIELKTNIFRYEGLVEKVNDLVQAYGVTERVILSSFQHHTMEKAKAINPQIRTGLLTDSGILQPGTYTAKYGHEYYHPFFATLEAEDLANLNAHGIGVNTYTVNRRQDMEALFDQHILNIITDDVALGIEVKNAYLS</sequence>
<dbReference type="AlphaFoldDB" id="A0A3N4GQD8"/>